<dbReference type="PROSITE" id="PS51257">
    <property type="entry name" value="PROKAR_LIPOPROTEIN"/>
    <property type="match status" value="1"/>
</dbReference>
<protein>
    <recommendedName>
        <fullName evidence="4">Lipoprotein</fullName>
    </recommendedName>
</protein>
<evidence type="ECO:0000313" key="3">
    <source>
        <dbReference type="Proteomes" id="UP000315017"/>
    </source>
</evidence>
<feature type="signal peptide" evidence="1">
    <location>
        <begin position="1"/>
        <end position="19"/>
    </location>
</feature>
<dbReference type="RefSeq" id="WP_145087504.1">
    <property type="nucleotide sequence ID" value="NZ_CP036274.1"/>
</dbReference>
<sequence precursor="true">MIQRCFHPAWMLVFGLAFTLTGCPAKPAAPPAAGPKAEAHAEEGPHKGHLIELGEEEYHAELIHEDATKTVAIYLLGADAKTAVSIPDTEIMLNLVVAGTPMQAKLTAEKQPGDPEGQASKFAIVDEKVLEALEAPKTTGRLNVTIAGKSYSGNVEHEGDHGHDKK</sequence>
<name>A0A517Y917_9BACT</name>
<keyword evidence="1" id="KW-0732">Signal</keyword>
<evidence type="ECO:0008006" key="4">
    <source>
        <dbReference type="Google" id="ProtNLM"/>
    </source>
</evidence>
<organism evidence="2 3">
    <name type="scientific">Anatilimnocola aggregata</name>
    <dbReference type="NCBI Taxonomy" id="2528021"/>
    <lineage>
        <taxon>Bacteria</taxon>
        <taxon>Pseudomonadati</taxon>
        <taxon>Planctomycetota</taxon>
        <taxon>Planctomycetia</taxon>
        <taxon>Pirellulales</taxon>
        <taxon>Pirellulaceae</taxon>
        <taxon>Anatilimnocola</taxon>
    </lineage>
</organism>
<evidence type="ECO:0000256" key="1">
    <source>
        <dbReference type="SAM" id="SignalP"/>
    </source>
</evidence>
<feature type="chain" id="PRO_5022222776" description="Lipoprotein" evidence="1">
    <location>
        <begin position="20"/>
        <end position="166"/>
    </location>
</feature>
<dbReference type="OrthoDB" id="276591at2"/>
<evidence type="ECO:0000313" key="2">
    <source>
        <dbReference type="EMBL" id="QDU26713.1"/>
    </source>
</evidence>
<keyword evidence="3" id="KW-1185">Reference proteome</keyword>
<accession>A0A517Y917</accession>
<dbReference type="AlphaFoldDB" id="A0A517Y917"/>
<proteinExistence type="predicted"/>
<dbReference type="EMBL" id="CP036274">
    <property type="protein sequence ID" value="QDU26713.1"/>
    <property type="molecule type" value="Genomic_DNA"/>
</dbReference>
<reference evidence="2 3" key="1">
    <citation type="submission" date="2019-02" db="EMBL/GenBank/DDBJ databases">
        <title>Deep-cultivation of Planctomycetes and their phenomic and genomic characterization uncovers novel biology.</title>
        <authorList>
            <person name="Wiegand S."/>
            <person name="Jogler M."/>
            <person name="Boedeker C."/>
            <person name="Pinto D."/>
            <person name="Vollmers J."/>
            <person name="Rivas-Marin E."/>
            <person name="Kohn T."/>
            <person name="Peeters S.H."/>
            <person name="Heuer A."/>
            <person name="Rast P."/>
            <person name="Oberbeckmann S."/>
            <person name="Bunk B."/>
            <person name="Jeske O."/>
            <person name="Meyerdierks A."/>
            <person name="Storesund J.E."/>
            <person name="Kallscheuer N."/>
            <person name="Luecker S."/>
            <person name="Lage O.M."/>
            <person name="Pohl T."/>
            <person name="Merkel B.J."/>
            <person name="Hornburger P."/>
            <person name="Mueller R.-W."/>
            <person name="Bruemmer F."/>
            <person name="Labrenz M."/>
            <person name="Spormann A.M."/>
            <person name="Op den Camp H."/>
            <person name="Overmann J."/>
            <person name="Amann R."/>
            <person name="Jetten M.S.M."/>
            <person name="Mascher T."/>
            <person name="Medema M.H."/>
            <person name="Devos D.P."/>
            <person name="Kaster A.-K."/>
            <person name="Ovreas L."/>
            <person name="Rohde M."/>
            <person name="Galperin M.Y."/>
            <person name="Jogler C."/>
        </authorList>
    </citation>
    <scope>NUCLEOTIDE SEQUENCE [LARGE SCALE GENOMIC DNA]</scope>
    <source>
        <strain evidence="2 3">ETA_A8</strain>
    </source>
</reference>
<gene>
    <name evidence="2" type="ORF">ETAA8_17940</name>
</gene>
<dbReference type="KEGG" id="aagg:ETAA8_17940"/>
<dbReference type="Proteomes" id="UP000315017">
    <property type="component" value="Chromosome"/>
</dbReference>